<name>A0A4V2Z0Z7_9ACTN</name>
<dbReference type="InParanoid" id="A0A4V2Z0Z7"/>
<sequence>MRREIATYLPAQVRGISGQSVADAQAEIPAADIETQVARNPFSKTASRVVESGCSIRAGFIGTDGRPSLVPVFTGRVMDAGGSALTDVMSVDCDDDAALLRRDVIVAPLASQMRYVPDSGASVLLFPGVSGSYVMDSVLRQLGYYTMPAAEPSTAVSCPLQGTVWPEQLPAGTSVSATAFYGELIQARNGVTEDNPTFVSQAWDTGERFLALTGDFVFRVRPARLVETDWVRIHGWANGESGQTEILLQSAGLAWTRVRIRPGEIEVAINTLGTPTHTFTGWPGGRFSIDVEHDGATNNVILFYEGGSQSTSLVGAHSNGVSYVQVTSEEGMALAGVAVRSNPSGAHAMIGFVPSASLDPTIGRIDATPGLFRDNGWDALREVAEAELGAVWLDEQGTPTFRNRQSLRGIGEPVHEITSRTSLMDVSWREAVEQVRSSVQVPVLPVTSYLSDDYAHTVWSAQETGTVISVGANATKRLSVNLNGIAIGIDTTATAGTGSTGTRFRANTAADGSGSDVSTSVQVEVDPSGPRVARVIVTNNHSGRVWLVAGNGSDAPDLFIRARQRIIQASQASEYAEVDNEGVRAEELTLDESPYVQDNSSALDLASFLAAELSAPRAILQRVPVLWEPRRQLGDIVEISDPDVTGLEPLRGVVVAIEHGGTAGNIDQYIDVRPLLPTIAEFNQAWDGQTIADLNALWDGQTIADFNADPLRVS</sequence>
<dbReference type="OrthoDB" id="4922133at2"/>
<dbReference type="Proteomes" id="UP000294739">
    <property type="component" value="Unassembled WGS sequence"/>
</dbReference>
<dbReference type="RefSeq" id="WP_131898263.1">
    <property type="nucleotide sequence ID" value="NZ_SMKZ01000034.1"/>
</dbReference>
<protein>
    <submittedName>
        <fullName evidence="1">Uncharacterized protein</fullName>
    </submittedName>
</protein>
<dbReference type="AlphaFoldDB" id="A0A4V2Z0Z7"/>
<evidence type="ECO:0000313" key="2">
    <source>
        <dbReference type="Proteomes" id="UP000294739"/>
    </source>
</evidence>
<accession>A0A4V2Z0Z7</accession>
<organism evidence="1 2">
    <name type="scientific">Jiangella asiatica</name>
    <dbReference type="NCBI Taxonomy" id="2530372"/>
    <lineage>
        <taxon>Bacteria</taxon>
        <taxon>Bacillati</taxon>
        <taxon>Actinomycetota</taxon>
        <taxon>Actinomycetes</taxon>
        <taxon>Jiangellales</taxon>
        <taxon>Jiangellaceae</taxon>
        <taxon>Jiangella</taxon>
    </lineage>
</organism>
<comment type="caution">
    <text evidence="1">The sequence shown here is derived from an EMBL/GenBank/DDBJ whole genome shotgun (WGS) entry which is preliminary data.</text>
</comment>
<gene>
    <name evidence="1" type="ORF">E1269_21290</name>
</gene>
<reference evidence="1 2" key="1">
    <citation type="submission" date="2019-03" db="EMBL/GenBank/DDBJ databases">
        <title>Draft genome sequences of novel Actinobacteria.</title>
        <authorList>
            <person name="Sahin N."/>
            <person name="Ay H."/>
            <person name="Saygin H."/>
        </authorList>
    </citation>
    <scope>NUCLEOTIDE SEQUENCE [LARGE SCALE GENOMIC DNA]</scope>
    <source>
        <strain evidence="1 2">5K138</strain>
    </source>
</reference>
<evidence type="ECO:0000313" key="1">
    <source>
        <dbReference type="EMBL" id="TDE02828.1"/>
    </source>
</evidence>
<proteinExistence type="predicted"/>
<keyword evidence="2" id="KW-1185">Reference proteome</keyword>
<dbReference type="EMBL" id="SMKZ01000034">
    <property type="protein sequence ID" value="TDE02828.1"/>
    <property type="molecule type" value="Genomic_DNA"/>
</dbReference>